<proteinExistence type="predicted"/>
<comment type="pathway">
    <text evidence="1">Protein modification; protein lipoylation via exogenous pathway; protein N(6)-(lipoyl)lysine from lipoate: step 2/2.</text>
</comment>
<evidence type="ECO:0000256" key="1">
    <source>
        <dbReference type="ARBA" id="ARBA00005085"/>
    </source>
</evidence>
<dbReference type="GO" id="GO:0009249">
    <property type="term" value="P:protein lipoylation"/>
    <property type="evidence" value="ECO:0007669"/>
    <property type="project" value="UniProtKB-ARBA"/>
</dbReference>
<evidence type="ECO:0000256" key="4">
    <source>
        <dbReference type="ARBA" id="ARBA00022598"/>
    </source>
</evidence>
<keyword evidence="5" id="KW-0547">Nucleotide-binding</keyword>
<evidence type="ECO:0000256" key="6">
    <source>
        <dbReference type="ARBA" id="ARBA00022840"/>
    </source>
</evidence>
<name>A0A7C2BL94_9CREN</name>
<dbReference type="GO" id="GO:0016979">
    <property type="term" value="F:lipoate-protein ligase activity"/>
    <property type="evidence" value="ECO:0007669"/>
    <property type="project" value="UniProtKB-EC"/>
</dbReference>
<dbReference type="Pfam" id="PF10437">
    <property type="entry name" value="Lip_prot_lig_C"/>
    <property type="match status" value="1"/>
</dbReference>
<accession>A0A7C2BL94</accession>
<feature type="domain" description="Lipoate protein ligase C-terminal" evidence="8">
    <location>
        <begin position="7"/>
        <end position="90"/>
    </location>
</feature>
<dbReference type="AlphaFoldDB" id="A0A7C2BL94"/>
<sequence length="98" mass="11343">MIALKVYYNEYKARKGLFKVKIVIDDGNIIKDIYITGDFFIYPEEVIWIIEDSLKGVKFEEETVSSIIRDVFAKEDAVLVGCTLDEFIKTIMEARPVE</sequence>
<dbReference type="PANTHER" id="PTHR43679">
    <property type="entry name" value="OCTANOYLTRANSFERASE LIPM-RELATED"/>
    <property type="match status" value="1"/>
</dbReference>
<dbReference type="InterPro" id="IPR019491">
    <property type="entry name" value="Lipoate_protein_ligase_C"/>
</dbReference>
<dbReference type="InterPro" id="IPR050664">
    <property type="entry name" value="Octanoyltrans_LipM/LipL"/>
</dbReference>
<gene>
    <name evidence="9" type="ORF">ENP55_04010</name>
</gene>
<organism evidence="9">
    <name type="scientific">Thermosphaera aggregans</name>
    <dbReference type="NCBI Taxonomy" id="54254"/>
    <lineage>
        <taxon>Archaea</taxon>
        <taxon>Thermoproteota</taxon>
        <taxon>Thermoprotei</taxon>
        <taxon>Desulfurococcales</taxon>
        <taxon>Desulfurococcaceae</taxon>
        <taxon>Thermosphaera</taxon>
    </lineage>
</organism>
<dbReference type="SUPFAM" id="SSF82649">
    <property type="entry name" value="SufE/NifU"/>
    <property type="match status" value="1"/>
</dbReference>
<comment type="pathway">
    <text evidence="2">Protein modification; protein lipoylation via exogenous pathway; protein N(6)-(lipoyl)lysine from lipoate: step 1/2.</text>
</comment>
<keyword evidence="6" id="KW-0067">ATP-binding</keyword>
<dbReference type="PANTHER" id="PTHR43679:SF2">
    <property type="entry name" value="OCTANOYL-[GCVH]:PROTEIN N-OCTANOYLTRANSFERASE"/>
    <property type="match status" value="1"/>
</dbReference>
<keyword evidence="4 9" id="KW-0436">Ligase</keyword>
<evidence type="ECO:0000256" key="2">
    <source>
        <dbReference type="ARBA" id="ARBA00005124"/>
    </source>
</evidence>
<evidence type="ECO:0000259" key="8">
    <source>
        <dbReference type="Pfam" id="PF10437"/>
    </source>
</evidence>
<dbReference type="EMBL" id="DSJT01000023">
    <property type="protein sequence ID" value="HEF87448.1"/>
    <property type="molecule type" value="Genomic_DNA"/>
</dbReference>
<dbReference type="GO" id="GO:0005524">
    <property type="term" value="F:ATP binding"/>
    <property type="evidence" value="ECO:0007669"/>
    <property type="project" value="UniProtKB-KW"/>
</dbReference>
<dbReference type="UniPathway" id="UPA00537">
    <property type="reaction ID" value="UER00594"/>
</dbReference>
<evidence type="ECO:0000256" key="3">
    <source>
        <dbReference type="ARBA" id="ARBA00012367"/>
    </source>
</evidence>
<dbReference type="EC" id="6.3.1.20" evidence="3"/>
<evidence type="ECO:0000256" key="7">
    <source>
        <dbReference type="ARBA" id="ARBA00048037"/>
    </source>
</evidence>
<evidence type="ECO:0000256" key="5">
    <source>
        <dbReference type="ARBA" id="ARBA00022741"/>
    </source>
</evidence>
<comment type="caution">
    <text evidence="9">The sequence shown here is derived from an EMBL/GenBank/DDBJ whole genome shotgun (WGS) entry which is preliminary data.</text>
</comment>
<protein>
    <recommendedName>
        <fullName evidence="3">lipoate--protein ligase</fullName>
        <ecNumber evidence="3">6.3.1.20</ecNumber>
    </recommendedName>
</protein>
<reference evidence="9" key="1">
    <citation type="journal article" date="2020" name="mSystems">
        <title>Genome- and Community-Level Interaction Insights into Carbon Utilization and Element Cycling Functions of Hydrothermarchaeota in Hydrothermal Sediment.</title>
        <authorList>
            <person name="Zhou Z."/>
            <person name="Liu Y."/>
            <person name="Xu W."/>
            <person name="Pan J."/>
            <person name="Luo Z.H."/>
            <person name="Li M."/>
        </authorList>
    </citation>
    <scope>NUCLEOTIDE SEQUENCE [LARGE SCALE GENOMIC DNA]</scope>
    <source>
        <strain evidence="9">SpSt-23</strain>
    </source>
</reference>
<comment type="catalytic activity">
    <reaction evidence="7">
        <text>L-lysyl-[lipoyl-carrier protein] + (R)-lipoate + ATP = N(6)-[(R)-lipoyl]-L-lysyl-[lipoyl-carrier protein] + AMP + diphosphate + H(+)</text>
        <dbReference type="Rhea" id="RHEA:49288"/>
        <dbReference type="Rhea" id="RHEA-COMP:10500"/>
        <dbReference type="Rhea" id="RHEA-COMP:10502"/>
        <dbReference type="ChEBI" id="CHEBI:15378"/>
        <dbReference type="ChEBI" id="CHEBI:29969"/>
        <dbReference type="ChEBI" id="CHEBI:30616"/>
        <dbReference type="ChEBI" id="CHEBI:33019"/>
        <dbReference type="ChEBI" id="CHEBI:83088"/>
        <dbReference type="ChEBI" id="CHEBI:83099"/>
        <dbReference type="ChEBI" id="CHEBI:456215"/>
        <dbReference type="EC" id="6.3.1.20"/>
    </reaction>
</comment>
<dbReference type="Gene3D" id="3.30.390.50">
    <property type="entry name" value="CO dehydrogenase flavoprotein, C-terminal domain"/>
    <property type="match status" value="1"/>
</dbReference>
<evidence type="ECO:0000313" key="9">
    <source>
        <dbReference type="EMBL" id="HEF87448.1"/>
    </source>
</evidence>